<gene>
    <name evidence="1" type="ORF">glysoja_043496</name>
</gene>
<reference evidence="1" key="1">
    <citation type="submission" date="2014-07" db="EMBL/GenBank/DDBJ databases">
        <title>Identification of a novel salt tolerance gene in wild soybean by whole-genome sequencing.</title>
        <authorList>
            <person name="Lam H.-M."/>
            <person name="Qi X."/>
            <person name="Li M.-W."/>
            <person name="Liu X."/>
            <person name="Xie M."/>
            <person name="Ni M."/>
            <person name="Xu X."/>
        </authorList>
    </citation>
    <scope>NUCLEOTIDE SEQUENCE [LARGE SCALE GENOMIC DNA]</scope>
    <source>
        <tissue evidence="1">Root</tissue>
    </source>
</reference>
<proteinExistence type="predicted"/>
<dbReference type="EMBL" id="KN652848">
    <property type="protein sequence ID" value="KHN28331.1"/>
    <property type="molecule type" value="Genomic_DNA"/>
</dbReference>
<accession>A0A0B2R2N7</accession>
<dbReference type="Proteomes" id="UP000053555">
    <property type="component" value="Unassembled WGS sequence"/>
</dbReference>
<evidence type="ECO:0000313" key="1">
    <source>
        <dbReference type="EMBL" id="KHN28331.1"/>
    </source>
</evidence>
<sequence>MRLEACQTNPSALTNVIQVLWTRCLRQVQQCRYIKLGVKKGEQINKYSSKRAYNVRELKVASSLPPTVGS</sequence>
<protein>
    <submittedName>
        <fullName evidence="1">Uncharacterized protein</fullName>
    </submittedName>
</protein>
<organism evidence="1">
    <name type="scientific">Glycine soja</name>
    <name type="common">Wild soybean</name>
    <dbReference type="NCBI Taxonomy" id="3848"/>
    <lineage>
        <taxon>Eukaryota</taxon>
        <taxon>Viridiplantae</taxon>
        <taxon>Streptophyta</taxon>
        <taxon>Embryophyta</taxon>
        <taxon>Tracheophyta</taxon>
        <taxon>Spermatophyta</taxon>
        <taxon>Magnoliopsida</taxon>
        <taxon>eudicotyledons</taxon>
        <taxon>Gunneridae</taxon>
        <taxon>Pentapetalae</taxon>
        <taxon>rosids</taxon>
        <taxon>fabids</taxon>
        <taxon>Fabales</taxon>
        <taxon>Fabaceae</taxon>
        <taxon>Papilionoideae</taxon>
        <taxon>50 kb inversion clade</taxon>
        <taxon>NPAAA clade</taxon>
        <taxon>indigoferoid/millettioid clade</taxon>
        <taxon>Phaseoleae</taxon>
        <taxon>Glycine</taxon>
        <taxon>Glycine subgen. Soja</taxon>
    </lineage>
</organism>
<name>A0A0B2R2N7_GLYSO</name>
<dbReference type="AlphaFoldDB" id="A0A0B2R2N7"/>